<gene>
    <name evidence="9" type="ORF">Rumeso_03184</name>
</gene>
<protein>
    <recommendedName>
        <fullName evidence="5">Aldose 1-epimerase</fullName>
        <ecNumber evidence="5">5.1.3.3</ecNumber>
    </recommendedName>
</protein>
<evidence type="ECO:0000256" key="2">
    <source>
        <dbReference type="ARBA" id="ARBA00006206"/>
    </source>
</evidence>
<evidence type="ECO:0000313" key="9">
    <source>
        <dbReference type="EMBL" id="EYD75273.1"/>
    </source>
</evidence>
<dbReference type="GO" id="GO:0030246">
    <property type="term" value="F:carbohydrate binding"/>
    <property type="evidence" value="ECO:0007669"/>
    <property type="project" value="InterPro"/>
</dbReference>
<dbReference type="SUPFAM" id="SSF74650">
    <property type="entry name" value="Galactose mutarotase-like"/>
    <property type="match status" value="1"/>
</dbReference>
<sequence length="337" mass="36710">MDEHYGQLDGESVRAVTLESGALKARLITYGARLTELWVPDRRGNPADIVLGHDSLDDYVASKAYFGATVGRYGNRIAGGRFLLDGVEYQLDLNEGANHLHGGHQGFDRKNWTLGHLTPTSVTFHATSWEGEMGYPGRCELTSTYELTDEGLRIVMTAETSAPTVLNMVHHSYFNLAGEGDVLAQELRLAAPFYTPVDAELLATGAILPVAGTPFDFMASKPIGRDIAGAPGGKGYDHNWCLSEAGVALRDCAEAHDPTSGRRMTLRKNQPGVQVYTGGYLSASMPGKRGETQHQYGGFTLETQKFPGTPNHPQFPSCVLRPGETYRHEMLFTFAAD</sequence>
<reference evidence="9 10" key="1">
    <citation type="submission" date="2013-02" db="EMBL/GenBank/DDBJ databases">
        <authorList>
            <person name="Fiebig A."/>
            <person name="Goeker M."/>
            <person name="Klenk H.-P.P."/>
        </authorList>
    </citation>
    <scope>NUCLEOTIDE SEQUENCE [LARGE SCALE GENOMIC DNA]</scope>
    <source>
        <strain evidence="9 10">DSM 19309</strain>
    </source>
</reference>
<feature type="active site" description="Proton donor" evidence="6">
    <location>
        <position position="171"/>
    </location>
</feature>
<dbReference type="HOGENOM" id="CLU_031753_2_0_5"/>
<keyword evidence="4 5" id="KW-0119">Carbohydrate metabolism</keyword>
<name>A0A017HM79_9RHOB</name>
<feature type="binding site" evidence="7">
    <location>
        <position position="237"/>
    </location>
    <ligand>
        <name>beta-D-galactose</name>
        <dbReference type="ChEBI" id="CHEBI:27667"/>
    </ligand>
</feature>
<dbReference type="GO" id="GO:0033499">
    <property type="term" value="P:galactose catabolic process via UDP-galactose, Leloir pathway"/>
    <property type="evidence" value="ECO:0007669"/>
    <property type="project" value="TreeGrafter"/>
</dbReference>
<comment type="catalytic activity">
    <reaction evidence="5">
        <text>alpha-D-glucose = beta-D-glucose</text>
        <dbReference type="Rhea" id="RHEA:10264"/>
        <dbReference type="ChEBI" id="CHEBI:15903"/>
        <dbReference type="ChEBI" id="CHEBI:17925"/>
        <dbReference type="EC" id="5.1.3.3"/>
    </reaction>
</comment>
<accession>A0A017HM79</accession>
<dbReference type="STRING" id="442562.Rumeso_03184"/>
<dbReference type="EC" id="5.1.3.3" evidence="5"/>
<dbReference type="InterPro" id="IPR047215">
    <property type="entry name" value="Galactose_mutarotase-like"/>
</dbReference>
<feature type="binding site" evidence="8">
    <location>
        <begin position="75"/>
        <end position="76"/>
    </location>
    <ligand>
        <name>beta-D-galactose</name>
        <dbReference type="ChEBI" id="CHEBI:27667"/>
    </ligand>
</feature>
<evidence type="ECO:0000256" key="8">
    <source>
        <dbReference type="PIRSR" id="PIRSR005096-3"/>
    </source>
</evidence>
<dbReference type="GO" id="GO:0004034">
    <property type="term" value="F:aldose 1-epimerase activity"/>
    <property type="evidence" value="ECO:0007669"/>
    <property type="project" value="UniProtKB-EC"/>
</dbReference>
<dbReference type="Pfam" id="PF01263">
    <property type="entry name" value="Aldose_epim"/>
    <property type="match status" value="1"/>
</dbReference>
<evidence type="ECO:0000256" key="3">
    <source>
        <dbReference type="ARBA" id="ARBA00023235"/>
    </source>
</evidence>
<dbReference type="PANTHER" id="PTHR10091:SF49">
    <property type="entry name" value="ALDOSE 1-EPIMERASE"/>
    <property type="match status" value="1"/>
</dbReference>
<evidence type="ECO:0000256" key="6">
    <source>
        <dbReference type="PIRSR" id="PIRSR005096-1"/>
    </source>
</evidence>
<dbReference type="AlphaFoldDB" id="A0A017HM79"/>
<dbReference type="Proteomes" id="UP000019666">
    <property type="component" value="Unassembled WGS sequence"/>
</dbReference>
<dbReference type="InterPro" id="IPR014718">
    <property type="entry name" value="GH-type_carb-bd"/>
</dbReference>
<evidence type="ECO:0000256" key="5">
    <source>
        <dbReference type="PIRNR" id="PIRNR005096"/>
    </source>
</evidence>
<evidence type="ECO:0000256" key="1">
    <source>
        <dbReference type="ARBA" id="ARBA00005028"/>
    </source>
</evidence>
<evidence type="ECO:0000313" key="10">
    <source>
        <dbReference type="Proteomes" id="UP000019666"/>
    </source>
</evidence>
<dbReference type="PATRIC" id="fig|442562.3.peg.3132"/>
<organism evidence="9 10">
    <name type="scientific">Rubellimicrobium mesophilum DSM 19309</name>
    <dbReference type="NCBI Taxonomy" id="442562"/>
    <lineage>
        <taxon>Bacteria</taxon>
        <taxon>Pseudomonadati</taxon>
        <taxon>Pseudomonadota</taxon>
        <taxon>Alphaproteobacteria</taxon>
        <taxon>Rhodobacterales</taxon>
        <taxon>Roseobacteraceae</taxon>
        <taxon>Rubellimicrobium</taxon>
    </lineage>
</organism>
<dbReference type="OrthoDB" id="9779408at2"/>
<comment type="caution">
    <text evidence="9">The sequence shown here is derived from an EMBL/GenBank/DDBJ whole genome shotgun (WGS) entry which is preliminary data.</text>
</comment>
<dbReference type="NCBIfam" id="NF008277">
    <property type="entry name" value="PRK11055.1"/>
    <property type="match status" value="1"/>
</dbReference>
<dbReference type="PANTHER" id="PTHR10091">
    <property type="entry name" value="ALDOSE-1-EPIMERASE"/>
    <property type="match status" value="1"/>
</dbReference>
<dbReference type="EMBL" id="AOSK01000089">
    <property type="protein sequence ID" value="EYD75273.1"/>
    <property type="molecule type" value="Genomic_DNA"/>
</dbReference>
<dbReference type="InterPro" id="IPR008183">
    <property type="entry name" value="Aldose_1/G6P_1-epimerase"/>
</dbReference>
<dbReference type="PIRSF" id="PIRSF005096">
    <property type="entry name" value="GALM"/>
    <property type="match status" value="1"/>
</dbReference>
<dbReference type="Gene3D" id="2.70.98.10">
    <property type="match status" value="1"/>
</dbReference>
<comment type="pathway">
    <text evidence="1 5">Carbohydrate metabolism; hexose metabolism.</text>
</comment>
<feature type="active site" description="Proton acceptor" evidence="6">
    <location>
        <position position="302"/>
    </location>
</feature>
<dbReference type="RefSeq" id="WP_037279907.1">
    <property type="nucleotide sequence ID" value="NZ_KK088566.1"/>
</dbReference>
<dbReference type="CDD" id="cd09019">
    <property type="entry name" value="galactose_mutarotase_like"/>
    <property type="match status" value="1"/>
</dbReference>
<comment type="similarity">
    <text evidence="2 5">Belongs to the aldose epimerase family.</text>
</comment>
<evidence type="ECO:0000256" key="7">
    <source>
        <dbReference type="PIRSR" id="PIRSR005096-2"/>
    </source>
</evidence>
<dbReference type="InterPro" id="IPR015443">
    <property type="entry name" value="Aldose_1-epimerase"/>
</dbReference>
<feature type="binding site" evidence="8">
    <location>
        <begin position="171"/>
        <end position="173"/>
    </location>
    <ligand>
        <name>beta-D-galactose</name>
        <dbReference type="ChEBI" id="CHEBI:27667"/>
    </ligand>
</feature>
<keyword evidence="3 5" id="KW-0413">Isomerase</keyword>
<proteinExistence type="inferred from homology"/>
<dbReference type="GO" id="GO:0006006">
    <property type="term" value="P:glucose metabolic process"/>
    <property type="evidence" value="ECO:0007669"/>
    <property type="project" value="TreeGrafter"/>
</dbReference>
<dbReference type="UniPathway" id="UPA00242"/>
<evidence type="ECO:0000256" key="4">
    <source>
        <dbReference type="ARBA" id="ARBA00023277"/>
    </source>
</evidence>
<dbReference type="InterPro" id="IPR011013">
    <property type="entry name" value="Gal_mutarotase_sf_dom"/>
</dbReference>
<keyword evidence="10" id="KW-1185">Reference proteome</keyword>